<sequence>MSSSKYFIEKFSHPVITDMEWSFGLGINNQRSYHENFGAFFKSNNTRGVLNKITPTSIEIGVLNNDVAKGESNCVSLAQVEKVAIFARSEHLFTPDNLNVYVFQLDTNIFHVLAISGQTIKIDRTLNYGKESFEVDLSALSGKLDDILFGNPQPILIRICISDDEPRNTASSFIKKIAGAIDTDTVELNIKFENFHLVSLLSDVSKSQIIFLKNIEKLSGLNSTNFKYIFLILLIVCSAGGYWYSEKEAEKQEQLRIAELQRQIDEQNAAEYSNQPIVKKDLRIEFELQRTERINDEIRWYEVFKRVSGDKLFKEASKRIRNTIVEVNGWKTRDIKINNTLTLLSENVDIEYLQTLDRADSKYGARALLDFYPDAKINLDGMTALNQETELINKSEMIGWNSIKKQSNNSSLIINLINDLQRLEHEKKIQSWSLRKTKMVTPVKLSKNFIDDYYKYQVNPTKDLKDSDWLIEPSFHKLIVNGSDTKIIKSISDIVNKYSSSFLNKITYSIDTQTTVLEVIIHEQSKK</sequence>
<accession>A0ABY0I9H2</accession>
<dbReference type="EMBL" id="SEZN01000021">
    <property type="protein sequence ID" value="RYU63817.1"/>
    <property type="molecule type" value="Genomic_DNA"/>
</dbReference>
<evidence type="ECO:0008006" key="3">
    <source>
        <dbReference type="Google" id="ProtNLM"/>
    </source>
</evidence>
<reference evidence="1 2" key="1">
    <citation type="submission" date="2019-02" db="EMBL/GenBank/DDBJ databases">
        <title>Genome sequences of Aliivibrio finisterrensis strains from farmed Atlantic salmon.</title>
        <authorList>
            <person name="Bowman J.P."/>
        </authorList>
    </citation>
    <scope>NUCLEOTIDE SEQUENCE [LARGE SCALE GENOMIC DNA]</scope>
    <source>
        <strain evidence="1 2">A21</strain>
    </source>
</reference>
<dbReference type="Proteomes" id="UP000294166">
    <property type="component" value="Unassembled WGS sequence"/>
</dbReference>
<dbReference type="RefSeq" id="WP_130066587.1">
    <property type="nucleotide sequence ID" value="NZ_SEZN01000021.1"/>
</dbReference>
<proteinExistence type="predicted"/>
<evidence type="ECO:0000313" key="1">
    <source>
        <dbReference type="EMBL" id="RYU63817.1"/>
    </source>
</evidence>
<name>A0ABY0I9H2_9GAMM</name>
<protein>
    <recommendedName>
        <fullName evidence="3">Pilus assembly protein</fullName>
    </recommendedName>
</protein>
<comment type="caution">
    <text evidence="1">The sequence shown here is derived from an EMBL/GenBank/DDBJ whole genome shotgun (WGS) entry which is preliminary data.</text>
</comment>
<gene>
    <name evidence="1" type="ORF">ERW53_12320</name>
</gene>
<organism evidence="1 2">
    <name type="scientific">Aliivibrio finisterrensis</name>
    <dbReference type="NCBI Taxonomy" id="511998"/>
    <lineage>
        <taxon>Bacteria</taxon>
        <taxon>Pseudomonadati</taxon>
        <taxon>Pseudomonadota</taxon>
        <taxon>Gammaproteobacteria</taxon>
        <taxon>Vibrionales</taxon>
        <taxon>Vibrionaceae</taxon>
        <taxon>Aliivibrio</taxon>
    </lineage>
</organism>
<evidence type="ECO:0000313" key="2">
    <source>
        <dbReference type="Proteomes" id="UP000294166"/>
    </source>
</evidence>
<keyword evidence="2" id="KW-1185">Reference proteome</keyword>